<evidence type="ECO:0000313" key="12">
    <source>
        <dbReference type="Proteomes" id="UP001217500"/>
    </source>
</evidence>
<feature type="binding site" evidence="10">
    <location>
        <position position="174"/>
    </location>
    <ligand>
        <name>Mg(2+)</name>
        <dbReference type="ChEBI" id="CHEBI:18420"/>
    </ligand>
</feature>
<comment type="function">
    <text evidence="10">Specifically catalyzes the dephosphorylation of 2-phosphoglycolate. Is involved in the dissimilation of the intracellular 2-phosphoglycolate formed during the DNA repair of 3'-phosphoglycolate ends, a major class of DNA lesions induced by oxidative stress.</text>
</comment>
<feature type="binding site" evidence="10">
    <location>
        <position position="16"/>
    </location>
    <ligand>
        <name>Mg(2+)</name>
        <dbReference type="ChEBI" id="CHEBI:18420"/>
    </ligand>
</feature>
<dbReference type="GO" id="GO:0008967">
    <property type="term" value="F:phosphoglycolate phosphatase activity"/>
    <property type="evidence" value="ECO:0007669"/>
    <property type="project" value="UniProtKB-UniRule"/>
</dbReference>
<accession>A0AAF0BL43</accession>
<dbReference type="GO" id="GO:0046872">
    <property type="term" value="F:metal ion binding"/>
    <property type="evidence" value="ECO:0007669"/>
    <property type="project" value="UniProtKB-KW"/>
</dbReference>
<keyword evidence="9 10" id="KW-0119">Carbohydrate metabolism</keyword>
<dbReference type="Gene3D" id="1.10.150.240">
    <property type="entry name" value="Putative phosphatase, domain 2"/>
    <property type="match status" value="1"/>
</dbReference>
<evidence type="ECO:0000256" key="1">
    <source>
        <dbReference type="ARBA" id="ARBA00000830"/>
    </source>
</evidence>
<dbReference type="AlphaFoldDB" id="A0AAF0BL43"/>
<dbReference type="Pfam" id="PF13419">
    <property type="entry name" value="HAD_2"/>
    <property type="match status" value="1"/>
</dbReference>
<keyword evidence="7 10" id="KW-0378">Hydrolase</keyword>
<dbReference type="Gene3D" id="3.40.50.1000">
    <property type="entry name" value="HAD superfamily/HAD-like"/>
    <property type="match status" value="1"/>
</dbReference>
<name>A0AAF0BL43_9PROT</name>
<evidence type="ECO:0000313" key="11">
    <source>
        <dbReference type="EMBL" id="WCL53010.1"/>
    </source>
</evidence>
<evidence type="ECO:0000256" key="4">
    <source>
        <dbReference type="ARBA" id="ARBA00006171"/>
    </source>
</evidence>
<keyword evidence="8 10" id="KW-0460">Magnesium</keyword>
<dbReference type="EC" id="3.1.3.18" evidence="5 10"/>
<dbReference type="InterPro" id="IPR023198">
    <property type="entry name" value="PGP-like_dom2"/>
</dbReference>
<evidence type="ECO:0000256" key="8">
    <source>
        <dbReference type="ARBA" id="ARBA00022842"/>
    </source>
</evidence>
<dbReference type="NCBIfam" id="TIGR01549">
    <property type="entry name" value="HAD-SF-IA-v1"/>
    <property type="match status" value="1"/>
</dbReference>
<dbReference type="RefSeq" id="WP_289502522.1">
    <property type="nucleotide sequence ID" value="NZ_CP116805.1"/>
</dbReference>
<protein>
    <recommendedName>
        <fullName evidence="5 10">Phosphoglycolate phosphatase</fullName>
        <shortName evidence="10">PGP</shortName>
        <shortName evidence="10">PGPase</shortName>
        <ecNumber evidence="5 10">3.1.3.18</ecNumber>
    </recommendedName>
</protein>
<reference evidence="11" key="1">
    <citation type="submission" date="2023-01" db="EMBL/GenBank/DDBJ databases">
        <title>The genome sequence of Kordiimonadaceae bacterium 6D33.</title>
        <authorList>
            <person name="Liu Y."/>
        </authorList>
    </citation>
    <scope>NUCLEOTIDE SEQUENCE</scope>
    <source>
        <strain evidence="11">6D33</strain>
    </source>
</reference>
<gene>
    <name evidence="11" type="primary">gph</name>
    <name evidence="11" type="ORF">PH603_10715</name>
</gene>
<dbReference type="HAMAP" id="MF_00495">
    <property type="entry name" value="GPH_hydrolase_bact"/>
    <property type="match status" value="1"/>
</dbReference>
<evidence type="ECO:0000256" key="5">
    <source>
        <dbReference type="ARBA" id="ARBA00013078"/>
    </source>
</evidence>
<dbReference type="GO" id="GO:0046295">
    <property type="term" value="P:glycolate biosynthetic process"/>
    <property type="evidence" value="ECO:0007669"/>
    <property type="project" value="UniProtKB-UniRule"/>
</dbReference>
<dbReference type="EMBL" id="CP116805">
    <property type="protein sequence ID" value="WCL53010.1"/>
    <property type="molecule type" value="Genomic_DNA"/>
</dbReference>
<dbReference type="InterPro" id="IPR006439">
    <property type="entry name" value="HAD-SF_hydro_IA"/>
</dbReference>
<organism evidence="11 12">
    <name type="scientific">Gimibacter soli</name>
    <dbReference type="NCBI Taxonomy" id="3024400"/>
    <lineage>
        <taxon>Bacteria</taxon>
        <taxon>Pseudomonadati</taxon>
        <taxon>Pseudomonadota</taxon>
        <taxon>Alphaproteobacteria</taxon>
        <taxon>Kordiimonadales</taxon>
        <taxon>Temperatibacteraceae</taxon>
        <taxon>Gimibacter</taxon>
    </lineage>
</organism>
<proteinExistence type="inferred from homology"/>
<feature type="binding site" evidence="10">
    <location>
        <position position="14"/>
    </location>
    <ligand>
        <name>Mg(2+)</name>
        <dbReference type="ChEBI" id="CHEBI:18420"/>
    </ligand>
</feature>
<sequence length="222" mass="23553">MFVVPFDVERIVFDLDGTLVDSAPDLHRATNHVLTSVGRTEIPLEAVRHMVGEGAKRLIEKGLAHTGGINGFDLDALLPTFLDFYKDNLCVESRLYDGALEMLDALEARGIKSAVCTNKPVHLAEPLLEALGIRQRFVAVTGGDSFPFRKPDPRHLTETLALMGGIGGAVMVGDTISDTAAAKAAGVPSILVSYGYLSGSLADLDADAIVDSLADIPGILRA</sequence>
<evidence type="ECO:0000256" key="2">
    <source>
        <dbReference type="ARBA" id="ARBA00001946"/>
    </source>
</evidence>
<dbReference type="InterPro" id="IPR050155">
    <property type="entry name" value="HAD-like_hydrolase_sf"/>
</dbReference>
<dbReference type="KEGG" id="gso:PH603_10715"/>
<dbReference type="GO" id="GO:0005829">
    <property type="term" value="C:cytosol"/>
    <property type="evidence" value="ECO:0007669"/>
    <property type="project" value="TreeGrafter"/>
</dbReference>
<evidence type="ECO:0000256" key="10">
    <source>
        <dbReference type="HAMAP-Rule" id="MF_00495"/>
    </source>
</evidence>
<dbReference type="SFLD" id="SFLDG01129">
    <property type="entry name" value="C1.5:_HAD__Beta-PGM__Phosphata"/>
    <property type="match status" value="1"/>
</dbReference>
<keyword evidence="6 10" id="KW-0479">Metal-binding</keyword>
<comment type="pathway">
    <text evidence="3 10">Organic acid metabolism; glycolate biosynthesis; glycolate from 2-phosphoglycolate: step 1/1.</text>
</comment>
<dbReference type="InterPro" id="IPR036412">
    <property type="entry name" value="HAD-like_sf"/>
</dbReference>
<dbReference type="NCBIfam" id="TIGR01449">
    <property type="entry name" value="PGP_bact"/>
    <property type="match status" value="1"/>
</dbReference>
<keyword evidence="12" id="KW-1185">Reference proteome</keyword>
<dbReference type="SFLD" id="SFLDS00003">
    <property type="entry name" value="Haloacid_Dehalogenase"/>
    <property type="match status" value="1"/>
</dbReference>
<evidence type="ECO:0000256" key="3">
    <source>
        <dbReference type="ARBA" id="ARBA00004818"/>
    </source>
</evidence>
<dbReference type="PANTHER" id="PTHR43434:SF1">
    <property type="entry name" value="PHOSPHOGLYCOLATE PHOSPHATASE"/>
    <property type="match status" value="1"/>
</dbReference>
<dbReference type="PANTHER" id="PTHR43434">
    <property type="entry name" value="PHOSPHOGLYCOLATE PHOSPHATASE"/>
    <property type="match status" value="1"/>
</dbReference>
<evidence type="ECO:0000256" key="9">
    <source>
        <dbReference type="ARBA" id="ARBA00023277"/>
    </source>
</evidence>
<dbReference type="Proteomes" id="UP001217500">
    <property type="component" value="Chromosome"/>
</dbReference>
<comment type="cofactor">
    <cofactor evidence="2 10">
        <name>Mg(2+)</name>
        <dbReference type="ChEBI" id="CHEBI:18420"/>
    </cofactor>
</comment>
<dbReference type="InterPro" id="IPR023214">
    <property type="entry name" value="HAD_sf"/>
</dbReference>
<dbReference type="SFLD" id="SFLDG01135">
    <property type="entry name" value="C1.5.6:_HAD__Beta-PGM__Phospha"/>
    <property type="match status" value="1"/>
</dbReference>
<evidence type="ECO:0000256" key="6">
    <source>
        <dbReference type="ARBA" id="ARBA00022723"/>
    </source>
</evidence>
<dbReference type="GO" id="GO:0006281">
    <property type="term" value="P:DNA repair"/>
    <property type="evidence" value="ECO:0007669"/>
    <property type="project" value="TreeGrafter"/>
</dbReference>
<dbReference type="SUPFAM" id="SSF56784">
    <property type="entry name" value="HAD-like"/>
    <property type="match status" value="1"/>
</dbReference>
<dbReference type="GO" id="GO:0005975">
    <property type="term" value="P:carbohydrate metabolic process"/>
    <property type="evidence" value="ECO:0007669"/>
    <property type="project" value="InterPro"/>
</dbReference>
<feature type="active site" description="Nucleophile" evidence="10">
    <location>
        <position position="14"/>
    </location>
</feature>
<dbReference type="InterPro" id="IPR037512">
    <property type="entry name" value="PGPase_prok"/>
</dbReference>
<dbReference type="InterPro" id="IPR041492">
    <property type="entry name" value="HAD_2"/>
</dbReference>
<evidence type="ECO:0000256" key="7">
    <source>
        <dbReference type="ARBA" id="ARBA00022801"/>
    </source>
</evidence>
<comment type="similarity">
    <text evidence="4 10">Belongs to the HAD-like hydrolase superfamily. CbbY/CbbZ/Gph/YieH family.</text>
</comment>
<comment type="catalytic activity">
    <reaction evidence="1 10">
        <text>2-phosphoglycolate + H2O = glycolate + phosphate</text>
        <dbReference type="Rhea" id="RHEA:14369"/>
        <dbReference type="ChEBI" id="CHEBI:15377"/>
        <dbReference type="ChEBI" id="CHEBI:29805"/>
        <dbReference type="ChEBI" id="CHEBI:43474"/>
        <dbReference type="ChEBI" id="CHEBI:58033"/>
        <dbReference type="EC" id="3.1.3.18"/>
    </reaction>
</comment>